<organism evidence="1">
    <name type="scientific">Graphocephala atropunctata</name>
    <dbReference type="NCBI Taxonomy" id="36148"/>
    <lineage>
        <taxon>Eukaryota</taxon>
        <taxon>Metazoa</taxon>
        <taxon>Ecdysozoa</taxon>
        <taxon>Arthropoda</taxon>
        <taxon>Hexapoda</taxon>
        <taxon>Insecta</taxon>
        <taxon>Pterygota</taxon>
        <taxon>Neoptera</taxon>
        <taxon>Paraneoptera</taxon>
        <taxon>Hemiptera</taxon>
        <taxon>Auchenorrhyncha</taxon>
        <taxon>Membracoidea</taxon>
        <taxon>Cicadellidae</taxon>
        <taxon>Cicadellinae</taxon>
        <taxon>Cicadellini</taxon>
        <taxon>Graphocephala</taxon>
    </lineage>
</organism>
<protein>
    <submittedName>
        <fullName evidence="1">Uncharacterized protein</fullName>
    </submittedName>
</protein>
<gene>
    <name evidence="1" type="ORF">g.23744</name>
</gene>
<proteinExistence type="predicted"/>
<sequence>MSKHQEPLNGKSESFTSFDTSACSSLFDSSSSGCQDFEVSGSSDHFERLKFVEDLIPKNLISEPKLSQLKEAITEANEAYMSYKTSEMVLQACKKAIARKDCPKELAAKMKEIEDMHNARGCAKMKSKNGKIYNLFGLEDNDFKTTKKSISSSEKSKIRSL</sequence>
<dbReference type="EMBL" id="GEBQ01027033">
    <property type="protein sequence ID" value="JAT12944.1"/>
    <property type="molecule type" value="Transcribed_RNA"/>
</dbReference>
<feature type="non-terminal residue" evidence="1">
    <location>
        <position position="161"/>
    </location>
</feature>
<dbReference type="AlphaFoldDB" id="A0A1B6KP12"/>
<reference evidence="1" key="1">
    <citation type="submission" date="2015-11" db="EMBL/GenBank/DDBJ databases">
        <title>De novo transcriptome assembly of four potential Pierce s Disease insect vectors from Arizona vineyards.</title>
        <authorList>
            <person name="Tassone E.E."/>
        </authorList>
    </citation>
    <scope>NUCLEOTIDE SEQUENCE</scope>
</reference>
<name>A0A1B6KP12_9HEMI</name>
<accession>A0A1B6KP12</accession>
<evidence type="ECO:0000313" key="1">
    <source>
        <dbReference type="EMBL" id="JAT12944.1"/>
    </source>
</evidence>